<dbReference type="PRINTS" id="PR00463">
    <property type="entry name" value="EP450I"/>
</dbReference>
<dbReference type="Pfam" id="PF00067">
    <property type="entry name" value="p450"/>
    <property type="match status" value="1"/>
</dbReference>
<dbReference type="PROSITE" id="PS00086">
    <property type="entry name" value="CYTOCHROME_P450"/>
    <property type="match status" value="1"/>
</dbReference>
<evidence type="ECO:0000313" key="7">
    <source>
        <dbReference type="Proteomes" id="UP000751190"/>
    </source>
</evidence>
<dbReference type="GO" id="GO:0020037">
    <property type="term" value="F:heme binding"/>
    <property type="evidence" value="ECO:0007669"/>
    <property type="project" value="InterPro"/>
</dbReference>
<dbReference type="PANTHER" id="PTHR24305:SF166">
    <property type="entry name" value="CYTOCHROME P450 12A4, MITOCHONDRIAL-RELATED"/>
    <property type="match status" value="1"/>
</dbReference>
<dbReference type="SUPFAM" id="SSF48264">
    <property type="entry name" value="Cytochrome P450"/>
    <property type="match status" value="1"/>
</dbReference>
<evidence type="ECO:0000256" key="1">
    <source>
        <dbReference type="ARBA" id="ARBA00001971"/>
    </source>
</evidence>
<keyword evidence="5" id="KW-0472">Membrane</keyword>
<dbReference type="OrthoDB" id="1470350at2759"/>
<dbReference type="InterPro" id="IPR036396">
    <property type="entry name" value="Cyt_P450_sf"/>
</dbReference>
<dbReference type="GO" id="GO:0005506">
    <property type="term" value="F:iron ion binding"/>
    <property type="evidence" value="ECO:0007669"/>
    <property type="project" value="InterPro"/>
</dbReference>
<keyword evidence="4" id="KW-0503">Monooxygenase</keyword>
<evidence type="ECO:0000313" key="6">
    <source>
        <dbReference type="EMBL" id="KAG8468907.1"/>
    </source>
</evidence>
<dbReference type="GO" id="GO:0016705">
    <property type="term" value="F:oxidoreductase activity, acting on paired donors, with incorporation or reduction of molecular oxygen"/>
    <property type="evidence" value="ECO:0007669"/>
    <property type="project" value="InterPro"/>
</dbReference>
<dbReference type="InterPro" id="IPR001128">
    <property type="entry name" value="Cyt_P450"/>
</dbReference>
<keyword evidence="5" id="KW-0812">Transmembrane</keyword>
<comment type="caution">
    <text evidence="6">The sequence shown here is derived from an EMBL/GenBank/DDBJ whole genome shotgun (WGS) entry which is preliminary data.</text>
</comment>
<keyword evidence="4" id="KW-0560">Oxidoreductase</keyword>
<keyword evidence="7" id="KW-1185">Reference proteome</keyword>
<sequence>MAASNATASAEAPLVAMLVPAAAFAAVTCVWALATRRAVLSSLGHVPGPPYSFILGTRASWRELRDEQHELLRRVHTVYGHVAKLVLPFGAGVLVLCSRRAAAEPQLLADHRAFARRAPGVDLPLSLGARALDARWRACRAALVLALSPAALCAHYPAFSAHAAHLRRRLARAIAPPAAGGGAARDDPGRAREQRGACNAEAEVEVSAPIKAVVLVSLAQLTLGASAVERTELAELARAVDGVVLGASRSRWLPAAIVRLLDGLPASARPRYRLDAARGLDALARLTGEAYDAALERDGAIGARERGGLGRGGSGGGGLAKGGLAGAGSDADGVPREAVAAMDSAARAQADVREPRAVIDELARARVPRDTAGQIAAEALSHGHAAIAHALCSALHLLASHPHEQKAVCAELREVCGGALRQPTLDELRGLRLLRGTWLEALRLCPPIAATCRVAARDAHVDGVHLPRGTRVLYSIASAARDERVFGPDVERFRPERHLDDATPLLGSDGGSWLPFGAGVRRCAGIRLAEQLGLSLLAAVIVGFELVPPDRADELPAAGTANGALCPASAQHVRLRAR</sequence>
<dbReference type="PANTHER" id="PTHR24305">
    <property type="entry name" value="CYTOCHROME P450"/>
    <property type="match status" value="1"/>
</dbReference>
<evidence type="ECO:0008006" key="8">
    <source>
        <dbReference type="Google" id="ProtNLM"/>
    </source>
</evidence>
<keyword evidence="3 4" id="KW-0408">Iron</keyword>
<protein>
    <recommendedName>
        <fullName evidence="8">Cytochrome P450</fullName>
    </recommendedName>
</protein>
<evidence type="ECO:0000256" key="4">
    <source>
        <dbReference type="RuleBase" id="RU000461"/>
    </source>
</evidence>
<dbReference type="EMBL" id="JAGTXO010000003">
    <property type="protein sequence ID" value="KAG8468907.1"/>
    <property type="molecule type" value="Genomic_DNA"/>
</dbReference>
<dbReference type="InterPro" id="IPR017972">
    <property type="entry name" value="Cyt_P450_CS"/>
</dbReference>
<feature type="transmembrane region" description="Helical" evidence="5">
    <location>
        <begin position="12"/>
        <end position="34"/>
    </location>
</feature>
<keyword evidence="3 4" id="KW-0349">Heme</keyword>
<evidence type="ECO:0000256" key="2">
    <source>
        <dbReference type="ARBA" id="ARBA00010617"/>
    </source>
</evidence>
<evidence type="ECO:0000256" key="5">
    <source>
        <dbReference type="SAM" id="Phobius"/>
    </source>
</evidence>
<dbReference type="GO" id="GO:0004497">
    <property type="term" value="F:monooxygenase activity"/>
    <property type="evidence" value="ECO:0007669"/>
    <property type="project" value="UniProtKB-KW"/>
</dbReference>
<organism evidence="6 7">
    <name type="scientific">Diacronema lutheri</name>
    <name type="common">Unicellular marine alga</name>
    <name type="synonym">Monochrysis lutheri</name>
    <dbReference type="NCBI Taxonomy" id="2081491"/>
    <lineage>
        <taxon>Eukaryota</taxon>
        <taxon>Haptista</taxon>
        <taxon>Haptophyta</taxon>
        <taxon>Pavlovophyceae</taxon>
        <taxon>Pavlovales</taxon>
        <taxon>Pavlovaceae</taxon>
        <taxon>Diacronema</taxon>
    </lineage>
</organism>
<dbReference type="Proteomes" id="UP000751190">
    <property type="component" value="Unassembled WGS sequence"/>
</dbReference>
<dbReference type="AlphaFoldDB" id="A0A8J6CBM1"/>
<comment type="similarity">
    <text evidence="2 4">Belongs to the cytochrome P450 family.</text>
</comment>
<accession>A0A8J6CBM1</accession>
<reference evidence="6" key="1">
    <citation type="submission" date="2021-05" db="EMBL/GenBank/DDBJ databases">
        <title>The genome of the haptophyte Pavlova lutheri (Diacronema luteri, Pavlovales) - a model for lipid biosynthesis in eukaryotic algae.</title>
        <authorList>
            <person name="Hulatt C.J."/>
            <person name="Posewitz M.C."/>
        </authorList>
    </citation>
    <scope>NUCLEOTIDE SEQUENCE</scope>
    <source>
        <strain evidence="6">NIVA-4/92</strain>
    </source>
</reference>
<dbReference type="Gene3D" id="1.10.630.10">
    <property type="entry name" value="Cytochrome P450"/>
    <property type="match status" value="1"/>
</dbReference>
<proteinExistence type="inferred from homology"/>
<dbReference type="InterPro" id="IPR050121">
    <property type="entry name" value="Cytochrome_P450_monoxygenase"/>
</dbReference>
<gene>
    <name evidence="6" type="ORF">KFE25_007425</name>
</gene>
<name>A0A8J6CBM1_DIALT</name>
<dbReference type="InterPro" id="IPR002401">
    <property type="entry name" value="Cyt_P450_E_grp-I"/>
</dbReference>
<feature type="binding site" description="axial binding residue" evidence="3">
    <location>
        <position position="523"/>
    </location>
    <ligand>
        <name>heme</name>
        <dbReference type="ChEBI" id="CHEBI:30413"/>
    </ligand>
    <ligandPart>
        <name>Fe</name>
        <dbReference type="ChEBI" id="CHEBI:18248"/>
    </ligandPart>
</feature>
<evidence type="ECO:0000256" key="3">
    <source>
        <dbReference type="PIRSR" id="PIRSR602401-1"/>
    </source>
</evidence>
<dbReference type="CDD" id="cd00302">
    <property type="entry name" value="cytochrome_P450"/>
    <property type="match status" value="1"/>
</dbReference>
<comment type="cofactor">
    <cofactor evidence="1 3">
        <name>heme</name>
        <dbReference type="ChEBI" id="CHEBI:30413"/>
    </cofactor>
</comment>
<dbReference type="OMA" id="EAHFTHA"/>
<keyword evidence="5" id="KW-1133">Transmembrane helix</keyword>
<keyword evidence="3 4" id="KW-0479">Metal-binding</keyword>